<gene>
    <name evidence="1" type="ORF">ACFPFO_08805</name>
</gene>
<proteinExistence type="predicted"/>
<accession>A0ABD5QE19</accession>
<sequence length="411" mass="45575">MQITTPQITHREGETRCRFSVTSSWAPDTLWFAVDSEFEGLLSERSDSALLALLIPAMERDEDIHIAGTVSERLYYSLSRPYQAFLKAVIPSLSSIEIHANSVQPTQGQASGVATGFSAGIDSFAVLADYYYNDDRADSTITHLLYNNVGSHGDGGEQLFRERYERLQRTIEKIGLPSVAVNSNMDAFYDGFTFQKTHTVRNTAVALLLQGGIGTFLYGSTFDYEEICVKPTYDMAYTDPVGLPLLSTDGIETRDVGCEYTRVEKTLIVSDIVDSHESLDICARPDSASNCSDCWKCRRTLLTLEIAGLLDRYTEVFDLRAYRDGREQYMAEVLASDDPLLEEIVTFAEEQNFEFPARARVLARGKVGPANKLRSVVESAASNPTLQGVVKSNQTLRRAAKKSVRALGDTT</sequence>
<dbReference type="RefSeq" id="WP_224829294.1">
    <property type="nucleotide sequence ID" value="NZ_JAIVEF010000019.1"/>
</dbReference>
<evidence type="ECO:0000313" key="2">
    <source>
        <dbReference type="Proteomes" id="UP001595925"/>
    </source>
</evidence>
<organism evidence="1 2">
    <name type="scientific">Saliphagus infecundisoli</name>
    <dbReference type="NCBI Taxonomy" id="1849069"/>
    <lineage>
        <taxon>Archaea</taxon>
        <taxon>Methanobacteriati</taxon>
        <taxon>Methanobacteriota</taxon>
        <taxon>Stenosarchaea group</taxon>
        <taxon>Halobacteria</taxon>
        <taxon>Halobacteriales</taxon>
        <taxon>Natrialbaceae</taxon>
        <taxon>Saliphagus</taxon>
    </lineage>
</organism>
<comment type="caution">
    <text evidence="1">The sequence shown here is derived from an EMBL/GenBank/DDBJ whole genome shotgun (WGS) entry which is preliminary data.</text>
</comment>
<dbReference type="Proteomes" id="UP001595925">
    <property type="component" value="Unassembled WGS sequence"/>
</dbReference>
<reference evidence="1 2" key="1">
    <citation type="journal article" date="2019" name="Int. J. Syst. Evol. Microbiol.">
        <title>The Global Catalogue of Microorganisms (GCM) 10K type strain sequencing project: providing services to taxonomists for standard genome sequencing and annotation.</title>
        <authorList>
            <consortium name="The Broad Institute Genomics Platform"/>
            <consortium name="The Broad Institute Genome Sequencing Center for Infectious Disease"/>
            <person name="Wu L."/>
            <person name="Ma J."/>
        </authorList>
    </citation>
    <scope>NUCLEOTIDE SEQUENCE [LARGE SCALE GENOMIC DNA]</scope>
    <source>
        <strain evidence="1 2">CGMCC 1.15824</strain>
    </source>
</reference>
<protein>
    <submittedName>
        <fullName evidence="1">Uncharacterized protein</fullName>
    </submittedName>
</protein>
<dbReference type="EMBL" id="JBHSJG010000033">
    <property type="protein sequence ID" value="MFC4987854.1"/>
    <property type="molecule type" value="Genomic_DNA"/>
</dbReference>
<evidence type="ECO:0000313" key="1">
    <source>
        <dbReference type="EMBL" id="MFC4987854.1"/>
    </source>
</evidence>
<dbReference type="AlphaFoldDB" id="A0ABD5QE19"/>
<keyword evidence="2" id="KW-1185">Reference proteome</keyword>
<name>A0ABD5QE19_9EURY</name>